<proteinExistence type="predicted"/>
<evidence type="ECO:0000313" key="3">
    <source>
        <dbReference type="WBParaSite" id="TMUE_3000012615.1"/>
    </source>
</evidence>
<dbReference type="AlphaFoldDB" id="A0A5S6QZE2"/>
<reference evidence="3" key="1">
    <citation type="submission" date="2019-12" db="UniProtKB">
        <authorList>
            <consortium name="WormBaseParasite"/>
        </authorList>
    </citation>
    <scope>IDENTIFICATION</scope>
</reference>
<protein>
    <submittedName>
        <fullName evidence="3">Uncharacterized protein</fullName>
    </submittedName>
</protein>
<keyword evidence="1" id="KW-0732">Signal</keyword>
<evidence type="ECO:0000313" key="2">
    <source>
        <dbReference type="Proteomes" id="UP000046395"/>
    </source>
</evidence>
<dbReference type="Proteomes" id="UP000046395">
    <property type="component" value="Unassembled WGS sequence"/>
</dbReference>
<evidence type="ECO:0000256" key="1">
    <source>
        <dbReference type="SAM" id="SignalP"/>
    </source>
</evidence>
<dbReference type="WBParaSite" id="TMUE_3000012615.1">
    <property type="protein sequence ID" value="TMUE_3000012615.1"/>
    <property type="gene ID" value="WBGene00301624"/>
</dbReference>
<feature type="chain" id="PRO_5024322822" evidence="1">
    <location>
        <begin position="26"/>
        <end position="1078"/>
    </location>
</feature>
<name>A0A5S6QZE2_TRIMR</name>
<keyword evidence="2" id="KW-1185">Reference proteome</keyword>
<accession>A0A5S6QZE2</accession>
<feature type="signal peptide" evidence="1">
    <location>
        <begin position="1"/>
        <end position="25"/>
    </location>
</feature>
<organism evidence="2 3">
    <name type="scientific">Trichuris muris</name>
    <name type="common">Mouse whipworm</name>
    <dbReference type="NCBI Taxonomy" id="70415"/>
    <lineage>
        <taxon>Eukaryota</taxon>
        <taxon>Metazoa</taxon>
        <taxon>Ecdysozoa</taxon>
        <taxon>Nematoda</taxon>
        <taxon>Enoplea</taxon>
        <taxon>Dorylaimia</taxon>
        <taxon>Trichinellida</taxon>
        <taxon>Trichuridae</taxon>
        <taxon>Trichuris</taxon>
    </lineage>
</organism>
<sequence>MTEVLVHFEVFFLLLVAHNGRNAIAKDGYGNIFRDVKIMGDFEANALDGILQAMVKSSVSGIGLRWTTAAAKSLEKAKAIPNATSPGRSSIHLRFGRAKENFSRHQRQPYKLRTCCKVSRCRLKGNFIWLYFQTPHLDGATIVTSAKTEVVNDVSTISIRFVCLLVSLRHKHEYYGFGSRGKSCLSGCVESHVPAASKVAPDLFPAQVTAPAPLDESMSSDAEIKLRDAARREVFLDLISSHVLLPDFLRSLIKLGSLGEPITSQRIRCPEVRFVSEVSPRFDINLIGGRNGIIITMKDEGIKSFANYSEMLENLLEFQFRVRRENEIVLLDPSKRMDGPEMCGFVSTLHLNWLYMVGTPHIRQLLKSLKLQHDSRSLQGNAMAFGRKIDLACRKAYARYLTDKNKKSFNVLVQVLMRAGDRVEYSLSQRNYVRCYDLRRPVPDLSLLPSILDKLPFDIPIRIVWLSQLLLPRIIFSPISLYTYTSKGEAFDWLSSLQIDSLMEAEIQGLITAYLCPGYVHIDIEFSPEDGETVNFVLAILARLMLCYSEHTPISMVTESTVGLVDVTIANYLVESKVARYQGERDFRRPFQNLHLIEGKHEALENFKTDPAGKGWMNNGSSLRENAVPPDVPYVGIEGRPIYISDEPLHCALQDGMTPKWPLLGTALDVLSAFGEGTMSYSVTYVQKVMDNFVRFMMWLNEYMRLNYYSGVRATLRHLQRYYEDSEEGHCLHAAIPRFTIRARTLAVAARSLPSKGPFRRELPVVSQLHAECAIMSDLVETISRFQLIQDWLVKHDFINEWMNREMWLIVEKSDPTSIIATYAKIVAMADYGDLMEEIANCRPFEDPFFEYLREVNAAVLTHQNELFLWESFVLSEKAWRPSDQEYLQMGLRGDYHLNVWQGEAIPLQWKRLLEAVKWRAIMRMLSDLAYSNGQTPDGSTFRIDLPVRIRLSMGTAMRTVECPVSFDVHDSDYTMHHILKTRDLILQLVHVEQKHIGTSELYNADALLESIGYRELSFLYGNVSELVTKFSDWDGTAYLGEIMTVGYECPVLDYFSSPTPCVLPLPLAVRISSPPPS</sequence>